<reference evidence="5" key="1">
    <citation type="submission" date="2020-08" db="EMBL/GenBank/DDBJ databases">
        <title>Multicomponent nature underlies the extraordinary mechanical properties of spider dragline silk.</title>
        <authorList>
            <person name="Kono N."/>
            <person name="Nakamura H."/>
            <person name="Mori M."/>
            <person name="Yoshida Y."/>
            <person name="Ohtoshi R."/>
            <person name="Malay A.D."/>
            <person name="Moran D.A.P."/>
            <person name="Tomita M."/>
            <person name="Numata K."/>
            <person name="Arakawa K."/>
        </authorList>
    </citation>
    <scope>NUCLEOTIDE SEQUENCE</scope>
</reference>
<dbReference type="AlphaFoldDB" id="A0A8X6M882"/>
<dbReference type="OrthoDB" id="47802at2759"/>
<dbReference type="PANTHER" id="PTHR13720:SF55">
    <property type="entry name" value="ECHINODERM MICROTUBULE-ASSOCIATED PROTEIN-LIKE CG42247"/>
    <property type="match status" value="1"/>
</dbReference>
<dbReference type="Pfam" id="PF23409">
    <property type="entry name" value="Beta-prop_EML"/>
    <property type="match status" value="1"/>
</dbReference>
<dbReference type="SUPFAM" id="SSF101908">
    <property type="entry name" value="Putative isomerase YbhE"/>
    <property type="match status" value="1"/>
</dbReference>
<accession>A0A8X6M882</accession>
<gene>
    <name evidence="5" type="primary">DCX-EMAP</name>
    <name evidence="5" type="ORF">NPIL_465651</name>
</gene>
<proteinExistence type="predicted"/>
<dbReference type="InterPro" id="IPR001680">
    <property type="entry name" value="WD40_rpt"/>
</dbReference>
<evidence type="ECO:0000313" key="5">
    <source>
        <dbReference type="EMBL" id="GFS31048.1"/>
    </source>
</evidence>
<keyword evidence="2" id="KW-0677">Repeat</keyword>
<keyword evidence="6" id="KW-1185">Reference proteome</keyword>
<feature type="domain" description="EML-like second beta-propeller" evidence="4">
    <location>
        <begin position="261"/>
        <end position="510"/>
    </location>
</feature>
<dbReference type="SUPFAM" id="SSF50978">
    <property type="entry name" value="WD40 repeat-like"/>
    <property type="match status" value="1"/>
</dbReference>
<dbReference type="PANTHER" id="PTHR13720">
    <property type="entry name" value="WD-40 REPEAT PROTEIN"/>
    <property type="match status" value="1"/>
</dbReference>
<dbReference type="SMART" id="SM00320">
    <property type="entry name" value="WD40"/>
    <property type="match status" value="5"/>
</dbReference>
<dbReference type="InterPro" id="IPR055442">
    <property type="entry name" value="Beta-prop_EML-like_2nd"/>
</dbReference>
<sequence>MVASGQISSEYQEAAVHIWLIESLQTIAIIEQLDGNPVSTAFSALDFVLLTIEIGAEENSLSFWDWESDILLGRVQLSDESLTGGSFHPREPDLAVTFGMHHLAFWRRKKDGFLTRIDALAPGHSGRTILSWAFVGETGLAVGDSTGYVTLWAILPGDAFRIIKEVKAHQGEVRSLLATHEGTLISGGQNQLKAWDSHQRFQQLAAVDLTEGEIRAMHFQSVHGTSLYVGTNNAILDGTMQTSFKILIQGIETIICDIAIDFQGQSFVTVDKFGNICRWNTRYLIWKTKPQVESICVGFHPEGRAVIAGGTNGKLLVLNADGGLVVATIFVADAALKALTYNTDGSVLAIGCEDGNVYICGSKNRGYQYKMHAVLKNEWPILQIDWSDDGEYLQSCYRKEDFCEVALWKVSESKRITSSSSQNMNWPQHTCTLSYNILGIWKRIEGVFYLSCHRNGSKLATGAKDGYIRIFPYPYRESDQARYEEQKHGPRAVNAVRFLNMSSLISCSGQAIYAWNTKKF</sequence>
<dbReference type="InterPro" id="IPR036322">
    <property type="entry name" value="WD40_repeat_dom_sf"/>
</dbReference>
<dbReference type="InterPro" id="IPR055439">
    <property type="entry name" value="Beta-prop_EML_1st"/>
</dbReference>
<evidence type="ECO:0000259" key="3">
    <source>
        <dbReference type="Pfam" id="PF23409"/>
    </source>
</evidence>
<feature type="domain" description="EML-like first beta-propeller" evidence="3">
    <location>
        <begin position="1"/>
        <end position="238"/>
    </location>
</feature>
<dbReference type="EMBL" id="BMAW01087696">
    <property type="protein sequence ID" value="GFS31048.1"/>
    <property type="molecule type" value="Genomic_DNA"/>
</dbReference>
<evidence type="ECO:0000256" key="2">
    <source>
        <dbReference type="ARBA" id="ARBA00022737"/>
    </source>
</evidence>
<dbReference type="InterPro" id="IPR050630">
    <property type="entry name" value="WD_repeat_EMAP"/>
</dbReference>
<dbReference type="Gene3D" id="2.130.10.10">
    <property type="entry name" value="YVTN repeat-like/Quinoprotein amine dehydrogenase"/>
    <property type="match status" value="2"/>
</dbReference>
<keyword evidence="1" id="KW-0853">WD repeat</keyword>
<dbReference type="Pfam" id="PF23414">
    <property type="entry name" value="Beta-prop_EML_2"/>
    <property type="match status" value="1"/>
</dbReference>
<dbReference type="Proteomes" id="UP000887013">
    <property type="component" value="Unassembled WGS sequence"/>
</dbReference>
<comment type="caution">
    <text evidence="5">The sequence shown here is derived from an EMBL/GenBank/DDBJ whole genome shotgun (WGS) entry which is preliminary data.</text>
</comment>
<protein>
    <submittedName>
        <fullName evidence="5">Echinoderm microtubule-associated protein-like CG42247</fullName>
    </submittedName>
</protein>
<evidence type="ECO:0000259" key="4">
    <source>
        <dbReference type="Pfam" id="PF23414"/>
    </source>
</evidence>
<organism evidence="5 6">
    <name type="scientific">Nephila pilipes</name>
    <name type="common">Giant wood spider</name>
    <name type="synonym">Nephila maculata</name>
    <dbReference type="NCBI Taxonomy" id="299642"/>
    <lineage>
        <taxon>Eukaryota</taxon>
        <taxon>Metazoa</taxon>
        <taxon>Ecdysozoa</taxon>
        <taxon>Arthropoda</taxon>
        <taxon>Chelicerata</taxon>
        <taxon>Arachnida</taxon>
        <taxon>Araneae</taxon>
        <taxon>Araneomorphae</taxon>
        <taxon>Entelegynae</taxon>
        <taxon>Araneoidea</taxon>
        <taxon>Nephilidae</taxon>
        <taxon>Nephila</taxon>
    </lineage>
</organism>
<dbReference type="InterPro" id="IPR015943">
    <property type="entry name" value="WD40/YVTN_repeat-like_dom_sf"/>
</dbReference>
<dbReference type="GO" id="GO:0000226">
    <property type="term" value="P:microtubule cytoskeleton organization"/>
    <property type="evidence" value="ECO:0007669"/>
    <property type="project" value="TreeGrafter"/>
</dbReference>
<dbReference type="GO" id="GO:0008017">
    <property type="term" value="F:microtubule binding"/>
    <property type="evidence" value="ECO:0007669"/>
    <property type="project" value="TreeGrafter"/>
</dbReference>
<evidence type="ECO:0000256" key="1">
    <source>
        <dbReference type="ARBA" id="ARBA00022574"/>
    </source>
</evidence>
<evidence type="ECO:0000313" key="6">
    <source>
        <dbReference type="Proteomes" id="UP000887013"/>
    </source>
</evidence>
<name>A0A8X6M882_NEPPI</name>
<dbReference type="GO" id="GO:0072686">
    <property type="term" value="C:mitotic spindle"/>
    <property type="evidence" value="ECO:0007669"/>
    <property type="project" value="TreeGrafter"/>
</dbReference>